<dbReference type="Proteomes" id="UP000033109">
    <property type="component" value="Chromosome"/>
</dbReference>
<dbReference type="HOGENOM" id="CLU_072812_0_0_10"/>
<dbReference type="STRING" id="400092.PKOR_03650"/>
<reference evidence="1 2" key="1">
    <citation type="journal article" date="2015" name="Sci. Rep.">
        <title>Unraveling adaptation of Pontibacter korlensis to radiation and infertility in desert through complete genome and comparative transcriptomic analysis.</title>
        <authorList>
            <person name="Dai J."/>
            <person name="Dai W."/>
            <person name="Qiu C."/>
            <person name="Yang Z."/>
            <person name="Zhang Y."/>
            <person name="Zhou M."/>
            <person name="Zhang L."/>
            <person name="Fang C."/>
            <person name="Gao Q."/>
            <person name="Yang Q."/>
            <person name="Li X."/>
            <person name="Wang Z."/>
            <person name="Wang Z."/>
            <person name="Jia Z."/>
            <person name="Chen X."/>
        </authorList>
    </citation>
    <scope>NUCLEOTIDE SEQUENCE [LARGE SCALE GENOMIC DNA]</scope>
    <source>
        <strain evidence="1 2">X14-1T</strain>
    </source>
</reference>
<dbReference type="KEGG" id="pko:PKOR_03650"/>
<gene>
    <name evidence="1" type="ORF">PKOR_03650</name>
</gene>
<name>A0A0E3ZIM7_9BACT</name>
<protein>
    <submittedName>
        <fullName evidence="1">Uncharacterized protein</fullName>
    </submittedName>
</protein>
<evidence type="ECO:0000313" key="2">
    <source>
        <dbReference type="Proteomes" id="UP000033109"/>
    </source>
</evidence>
<dbReference type="EMBL" id="CP009621">
    <property type="protein sequence ID" value="AKD05490.1"/>
    <property type="molecule type" value="Genomic_DNA"/>
</dbReference>
<dbReference type="InterPro" id="IPR053851">
    <property type="entry name" value="DUF6929"/>
</dbReference>
<organism evidence="1 2">
    <name type="scientific">Pontibacter korlensis</name>
    <dbReference type="NCBI Taxonomy" id="400092"/>
    <lineage>
        <taxon>Bacteria</taxon>
        <taxon>Pseudomonadati</taxon>
        <taxon>Bacteroidota</taxon>
        <taxon>Cytophagia</taxon>
        <taxon>Cytophagales</taxon>
        <taxon>Hymenobacteraceae</taxon>
        <taxon>Pontibacter</taxon>
    </lineage>
</organism>
<dbReference type="Pfam" id="PF22000">
    <property type="entry name" value="DUF6929"/>
    <property type="match status" value="1"/>
</dbReference>
<dbReference type="AlphaFoldDB" id="A0A0E3ZIM7"/>
<sequence>MSARTDSKVFYESLPSASGLEYVQGAYYVLGDDTPYLYEVDEQFILVNRHAIFDTTAVVEGRIPKAVKPDLEGMAHFTYGRDQMLLLLGSGASNTRNKGYLINLSDNMQVQELDLSRFYTFLKEVLHLESEGQLNLEGLAMDDIYTYLLQRPLGAGSNTLLRFDTDDFKRFLMLEGEVPSVALYHFDLPVIGQSSASFSGAYSLEGKLYFTASVEDTPNAIDDGEVLGSFIGVIDLYSLPQAMDALNPYKASVTQLKDTDGSAYSGKAESLVVMKGEEPKSYKVIVVSDDDQGHSELLEVQMELDES</sequence>
<proteinExistence type="predicted"/>
<dbReference type="PATRIC" id="fig|400092.3.peg.823"/>
<evidence type="ECO:0000313" key="1">
    <source>
        <dbReference type="EMBL" id="AKD05490.1"/>
    </source>
</evidence>
<keyword evidence="2" id="KW-1185">Reference proteome</keyword>
<accession>A0A0E3ZIM7</accession>